<protein>
    <submittedName>
        <fullName evidence="10">Cell shape-determining protein</fullName>
    </submittedName>
</protein>
<keyword evidence="2" id="KW-0813">Transport</keyword>
<name>A0ABX1D4Y7_9FLAO</name>
<evidence type="ECO:0000256" key="1">
    <source>
        <dbReference type="ARBA" id="ARBA00004651"/>
    </source>
</evidence>
<gene>
    <name evidence="10" type="ORF">HC175_21275</name>
</gene>
<evidence type="ECO:0000256" key="8">
    <source>
        <dbReference type="SAM" id="Phobius"/>
    </source>
</evidence>
<feature type="transmembrane region" description="Helical" evidence="8">
    <location>
        <begin position="76"/>
        <end position="97"/>
    </location>
</feature>
<evidence type="ECO:0000256" key="4">
    <source>
        <dbReference type="ARBA" id="ARBA00022692"/>
    </source>
</evidence>
<dbReference type="RefSeq" id="WP_209310173.1">
    <property type="nucleotide sequence ID" value="NZ_JAAVJR010001163.1"/>
</dbReference>
<keyword evidence="7 8" id="KW-0472">Membrane</keyword>
<accession>A0ABX1D4Y7</accession>
<reference evidence="10 11" key="1">
    <citation type="submission" date="2020-03" db="EMBL/GenBank/DDBJ databases">
        <title>Salinimicrobium sp. nov, isolated from SCS.</title>
        <authorList>
            <person name="Cao W.R."/>
        </authorList>
    </citation>
    <scope>NUCLEOTIDE SEQUENCE [LARGE SCALE GENOMIC DNA]</scope>
    <source>
        <strain evidence="11">J15B91</strain>
    </source>
</reference>
<dbReference type="PANTHER" id="PTHR32507:SF0">
    <property type="entry name" value="NA(+)_H(+) ANTIPORTER 2-RELATED"/>
    <property type="match status" value="1"/>
</dbReference>
<keyword evidence="11" id="KW-1185">Reference proteome</keyword>
<dbReference type="InterPro" id="IPR006153">
    <property type="entry name" value="Cation/H_exchanger_TM"/>
</dbReference>
<comment type="caution">
    <text evidence="10">The sequence shown here is derived from an EMBL/GenBank/DDBJ whole genome shotgun (WGS) entry which is preliminary data.</text>
</comment>
<feature type="transmembrane region" description="Helical" evidence="8">
    <location>
        <begin position="41"/>
        <end position="61"/>
    </location>
</feature>
<dbReference type="EMBL" id="JAAVJR010001163">
    <property type="protein sequence ID" value="NJW55450.1"/>
    <property type="molecule type" value="Genomic_DNA"/>
</dbReference>
<evidence type="ECO:0000313" key="11">
    <source>
        <dbReference type="Proteomes" id="UP000703674"/>
    </source>
</evidence>
<dbReference type="Pfam" id="PF00999">
    <property type="entry name" value="Na_H_Exchanger"/>
    <property type="match status" value="1"/>
</dbReference>
<keyword evidence="5 8" id="KW-1133">Transmembrane helix</keyword>
<feature type="domain" description="Cation/H+ exchanger transmembrane" evidence="9">
    <location>
        <begin position="1"/>
        <end position="116"/>
    </location>
</feature>
<dbReference type="PANTHER" id="PTHR32507">
    <property type="entry name" value="NA(+)/H(+) ANTIPORTER 1"/>
    <property type="match status" value="1"/>
</dbReference>
<organism evidence="10 11">
    <name type="scientific">Salinimicrobium oceani</name>
    <dbReference type="NCBI Taxonomy" id="2722702"/>
    <lineage>
        <taxon>Bacteria</taxon>
        <taxon>Pseudomonadati</taxon>
        <taxon>Bacteroidota</taxon>
        <taxon>Flavobacteriia</taxon>
        <taxon>Flavobacteriales</taxon>
        <taxon>Flavobacteriaceae</taxon>
        <taxon>Salinimicrobium</taxon>
    </lineage>
</organism>
<keyword evidence="4 8" id="KW-0812">Transmembrane</keyword>
<keyword evidence="3" id="KW-0050">Antiport</keyword>
<keyword evidence="6" id="KW-0406">Ion transport</keyword>
<comment type="subcellular location">
    <subcellularLocation>
        <location evidence="1">Cell membrane</location>
        <topology evidence="1">Multi-pass membrane protein</topology>
    </subcellularLocation>
</comment>
<feature type="transmembrane region" description="Helical" evidence="8">
    <location>
        <begin position="6"/>
        <end position="29"/>
    </location>
</feature>
<evidence type="ECO:0000256" key="2">
    <source>
        <dbReference type="ARBA" id="ARBA00022448"/>
    </source>
</evidence>
<feature type="non-terminal residue" evidence="10">
    <location>
        <position position="1"/>
    </location>
</feature>
<dbReference type="Proteomes" id="UP000703674">
    <property type="component" value="Unassembled WGS sequence"/>
</dbReference>
<sequence length="117" mass="12969">ATVLGVFVLADIFAHESGLLAVVVMGMVMGNQKLPNIKELLYFKESLSVLLISILFILLAANIEYSELMLIYNWKALLLFGAVMLIVRPLGVFLSSINSGLKWNEKIFISWVGPRGI</sequence>
<evidence type="ECO:0000256" key="7">
    <source>
        <dbReference type="ARBA" id="ARBA00023136"/>
    </source>
</evidence>
<proteinExistence type="predicted"/>
<evidence type="ECO:0000259" key="9">
    <source>
        <dbReference type="Pfam" id="PF00999"/>
    </source>
</evidence>
<feature type="non-terminal residue" evidence="10">
    <location>
        <position position="117"/>
    </location>
</feature>
<evidence type="ECO:0000256" key="5">
    <source>
        <dbReference type="ARBA" id="ARBA00022989"/>
    </source>
</evidence>
<evidence type="ECO:0000313" key="10">
    <source>
        <dbReference type="EMBL" id="NJW55450.1"/>
    </source>
</evidence>
<evidence type="ECO:0000256" key="6">
    <source>
        <dbReference type="ARBA" id="ARBA00023065"/>
    </source>
</evidence>
<evidence type="ECO:0000256" key="3">
    <source>
        <dbReference type="ARBA" id="ARBA00022449"/>
    </source>
</evidence>